<protein>
    <submittedName>
        <fullName evidence="1">Uncharacterized protein</fullName>
    </submittedName>
</protein>
<evidence type="ECO:0000313" key="2">
    <source>
        <dbReference type="Proteomes" id="UP001057402"/>
    </source>
</evidence>
<comment type="caution">
    <text evidence="1">The sequence shown here is derived from an EMBL/GenBank/DDBJ whole genome shotgun (WGS) entry which is preliminary data.</text>
</comment>
<organism evidence="1 2">
    <name type="scientific">Melastoma candidum</name>
    <dbReference type="NCBI Taxonomy" id="119954"/>
    <lineage>
        <taxon>Eukaryota</taxon>
        <taxon>Viridiplantae</taxon>
        <taxon>Streptophyta</taxon>
        <taxon>Embryophyta</taxon>
        <taxon>Tracheophyta</taxon>
        <taxon>Spermatophyta</taxon>
        <taxon>Magnoliopsida</taxon>
        <taxon>eudicotyledons</taxon>
        <taxon>Gunneridae</taxon>
        <taxon>Pentapetalae</taxon>
        <taxon>rosids</taxon>
        <taxon>malvids</taxon>
        <taxon>Myrtales</taxon>
        <taxon>Melastomataceae</taxon>
        <taxon>Melastomatoideae</taxon>
        <taxon>Melastomateae</taxon>
        <taxon>Melastoma</taxon>
    </lineage>
</organism>
<dbReference type="Proteomes" id="UP001057402">
    <property type="component" value="Chromosome 10"/>
</dbReference>
<sequence length="162" mass="18640">MYLCSNYRKGVKSYSLRSMRVPRKCTERCDNNRVLPILLKKTYPIRAMDKSLVDRMRKRTNQFVLHLRFEPDMLDFSGCYYGGGEKETRELGAIRKRWKTTCQETGKVSLTPEEIGLMSRALGYGSDVHIYVASGDIYGGEETLAPLKTLFPNFYTEQTIAT</sequence>
<keyword evidence="2" id="KW-1185">Reference proteome</keyword>
<reference evidence="2" key="1">
    <citation type="journal article" date="2023" name="Front. Plant Sci.">
        <title>Chromosomal-level genome assembly of Melastoma candidum provides insights into trichome evolution.</title>
        <authorList>
            <person name="Zhong Y."/>
            <person name="Wu W."/>
            <person name="Sun C."/>
            <person name="Zou P."/>
            <person name="Liu Y."/>
            <person name="Dai S."/>
            <person name="Zhou R."/>
        </authorList>
    </citation>
    <scope>NUCLEOTIDE SEQUENCE [LARGE SCALE GENOMIC DNA]</scope>
</reference>
<proteinExistence type="predicted"/>
<accession>A0ACB9M9G0</accession>
<dbReference type="EMBL" id="CM042889">
    <property type="protein sequence ID" value="KAI4320923.1"/>
    <property type="molecule type" value="Genomic_DNA"/>
</dbReference>
<name>A0ACB9M9G0_9MYRT</name>
<evidence type="ECO:0000313" key="1">
    <source>
        <dbReference type="EMBL" id="KAI4320923.1"/>
    </source>
</evidence>
<gene>
    <name evidence="1" type="ORF">MLD38_034356</name>
</gene>